<organism evidence="6 7">
    <name type="scientific">Parafannyhessea umbonata</name>
    <dbReference type="NCBI Taxonomy" id="604330"/>
    <lineage>
        <taxon>Bacteria</taxon>
        <taxon>Bacillati</taxon>
        <taxon>Actinomycetota</taxon>
        <taxon>Coriobacteriia</taxon>
        <taxon>Coriobacteriales</taxon>
        <taxon>Atopobiaceae</taxon>
        <taxon>Parafannyhessea</taxon>
    </lineage>
</organism>
<gene>
    <name evidence="6" type="ORF">SAMN05216446_1550</name>
    <name evidence="5" type="ORF">SAMN05216447_102246</name>
</gene>
<evidence type="ECO:0000313" key="6">
    <source>
        <dbReference type="EMBL" id="SER63974.1"/>
    </source>
</evidence>
<evidence type="ECO:0000313" key="8">
    <source>
        <dbReference type="Proteomes" id="UP000199135"/>
    </source>
</evidence>
<dbReference type="PRINTS" id="PR00037">
    <property type="entry name" value="HTHLACR"/>
</dbReference>
<dbReference type="Pfam" id="PF08220">
    <property type="entry name" value="HTH_DeoR"/>
    <property type="match status" value="1"/>
</dbReference>
<evidence type="ECO:0000259" key="4">
    <source>
        <dbReference type="PROSITE" id="PS51000"/>
    </source>
</evidence>
<dbReference type="InterPro" id="IPR018356">
    <property type="entry name" value="Tscrpt_reg_HTH_DeoR_CS"/>
</dbReference>
<dbReference type="SUPFAM" id="SSF100950">
    <property type="entry name" value="NagB/RpiA/CoA transferase-like"/>
    <property type="match status" value="1"/>
</dbReference>
<accession>A0A1H9QU39</accession>
<dbReference type="SMART" id="SM01134">
    <property type="entry name" value="DeoRC"/>
    <property type="match status" value="1"/>
</dbReference>
<sequence length="269" mass="28552">MDLPQEATHQKLYVEERRAAILSMLRQNSSVQVSEIAETFGVSRVTARADLDALERDGKLRRTHGGAVSLSKTLTVSIQDARVNVNVGAKRAIGVAASALVSDGDSILVDSGTTALEFVRALGGKSGVTVVTDDFTIADFVDRSMPAMNVIMLGGRLRKGHRYTCGPMALSALRMLHPDKAFVVPTSFVPGRGFMTNYQAMAELKQAFLSCAETTVALLDYAKVGASGLMRFGSLEDVDTVVADSDPEGLLAAEAADCDARLVIASPEA</sequence>
<dbReference type="EMBL" id="FNWT01000002">
    <property type="protein sequence ID" value="SEH44678.1"/>
    <property type="molecule type" value="Genomic_DNA"/>
</dbReference>
<evidence type="ECO:0000313" key="5">
    <source>
        <dbReference type="EMBL" id="SEH44678.1"/>
    </source>
</evidence>
<dbReference type="EMBL" id="FOGP01000006">
    <property type="protein sequence ID" value="SER63974.1"/>
    <property type="molecule type" value="Genomic_DNA"/>
</dbReference>
<evidence type="ECO:0000256" key="2">
    <source>
        <dbReference type="ARBA" id="ARBA00023125"/>
    </source>
</evidence>
<dbReference type="GO" id="GO:0003700">
    <property type="term" value="F:DNA-binding transcription factor activity"/>
    <property type="evidence" value="ECO:0007669"/>
    <property type="project" value="InterPro"/>
</dbReference>
<dbReference type="InterPro" id="IPR037171">
    <property type="entry name" value="NagB/RpiA_transferase-like"/>
</dbReference>
<keyword evidence="3" id="KW-0804">Transcription</keyword>
<proteinExistence type="predicted"/>
<dbReference type="Proteomes" id="UP000199128">
    <property type="component" value="Unassembled WGS sequence"/>
</dbReference>
<dbReference type="InterPro" id="IPR036390">
    <property type="entry name" value="WH_DNA-bd_sf"/>
</dbReference>
<evidence type="ECO:0000256" key="3">
    <source>
        <dbReference type="ARBA" id="ARBA00023163"/>
    </source>
</evidence>
<dbReference type="PANTHER" id="PTHR30363">
    <property type="entry name" value="HTH-TYPE TRANSCRIPTIONAL REGULATOR SRLR-RELATED"/>
    <property type="match status" value="1"/>
</dbReference>
<dbReference type="Proteomes" id="UP000199135">
    <property type="component" value="Unassembled WGS sequence"/>
</dbReference>
<dbReference type="InterPro" id="IPR036388">
    <property type="entry name" value="WH-like_DNA-bd_sf"/>
</dbReference>
<keyword evidence="2" id="KW-0238">DNA-binding</keyword>
<dbReference type="PROSITE" id="PS51000">
    <property type="entry name" value="HTH_DEOR_2"/>
    <property type="match status" value="1"/>
</dbReference>
<evidence type="ECO:0000313" key="7">
    <source>
        <dbReference type="Proteomes" id="UP000199128"/>
    </source>
</evidence>
<dbReference type="InterPro" id="IPR050313">
    <property type="entry name" value="Carb_Metab_HTH_regulators"/>
</dbReference>
<dbReference type="SUPFAM" id="SSF46785">
    <property type="entry name" value="Winged helix' DNA-binding domain"/>
    <property type="match status" value="1"/>
</dbReference>
<keyword evidence="1" id="KW-0805">Transcription regulation</keyword>
<dbReference type="Pfam" id="PF00455">
    <property type="entry name" value="DeoRC"/>
    <property type="match status" value="1"/>
</dbReference>
<dbReference type="AlphaFoldDB" id="A0A1H9QU39"/>
<name>A0A1H9QU39_9ACTN</name>
<feature type="domain" description="HTH deoR-type" evidence="4">
    <location>
        <begin position="14"/>
        <end position="69"/>
    </location>
</feature>
<reference evidence="7 8" key="1">
    <citation type="submission" date="2016-10" db="EMBL/GenBank/DDBJ databases">
        <authorList>
            <person name="Varghese N."/>
            <person name="Submissions S."/>
        </authorList>
    </citation>
    <scope>NUCLEOTIDE SEQUENCE [LARGE SCALE GENOMIC DNA]</scope>
    <source>
        <strain evidence="7">KHGC19</strain>
        <strain evidence="5 8">WCP15</strain>
    </source>
</reference>
<dbReference type="SMART" id="SM00420">
    <property type="entry name" value="HTH_DEOR"/>
    <property type="match status" value="1"/>
</dbReference>
<dbReference type="PROSITE" id="PS00894">
    <property type="entry name" value="HTH_DEOR_1"/>
    <property type="match status" value="1"/>
</dbReference>
<dbReference type="Gene3D" id="1.10.10.10">
    <property type="entry name" value="Winged helix-like DNA-binding domain superfamily/Winged helix DNA-binding domain"/>
    <property type="match status" value="1"/>
</dbReference>
<dbReference type="GO" id="GO:0003677">
    <property type="term" value="F:DNA binding"/>
    <property type="evidence" value="ECO:0007669"/>
    <property type="project" value="UniProtKB-KW"/>
</dbReference>
<dbReference type="PANTHER" id="PTHR30363:SF44">
    <property type="entry name" value="AGA OPERON TRANSCRIPTIONAL REPRESSOR-RELATED"/>
    <property type="match status" value="1"/>
</dbReference>
<evidence type="ECO:0000256" key="1">
    <source>
        <dbReference type="ARBA" id="ARBA00023015"/>
    </source>
</evidence>
<dbReference type="InterPro" id="IPR001034">
    <property type="entry name" value="DeoR_HTH"/>
</dbReference>
<dbReference type="RefSeq" id="WP_078687122.1">
    <property type="nucleotide sequence ID" value="NZ_FNWT01000002.1"/>
</dbReference>
<keyword evidence="8" id="KW-1185">Reference proteome</keyword>
<protein>
    <submittedName>
        <fullName evidence="6">Transcriptional regulator, DeoR family</fullName>
    </submittedName>
</protein>
<reference evidence="6" key="2">
    <citation type="submission" date="2016-10" db="EMBL/GenBank/DDBJ databases">
        <authorList>
            <person name="de Groot N.N."/>
        </authorList>
    </citation>
    <scope>NUCLEOTIDE SEQUENCE [LARGE SCALE GENOMIC DNA]</scope>
    <source>
        <strain evidence="6">KHGC19</strain>
    </source>
</reference>
<dbReference type="InterPro" id="IPR014036">
    <property type="entry name" value="DeoR-like_C"/>
</dbReference>